<dbReference type="AlphaFoldDB" id="L8HD20"/>
<dbReference type="VEuPathDB" id="AmoebaDB:ACA1_361120"/>
<dbReference type="InterPro" id="IPR011993">
    <property type="entry name" value="PH-like_dom_sf"/>
</dbReference>
<feature type="compositionally biased region" description="Basic residues" evidence="5">
    <location>
        <begin position="227"/>
        <end position="238"/>
    </location>
</feature>
<feature type="region of interest" description="Disordered" evidence="5">
    <location>
        <begin position="51"/>
        <end position="108"/>
    </location>
</feature>
<feature type="compositionally biased region" description="Low complexity" evidence="5">
    <location>
        <begin position="216"/>
        <end position="226"/>
    </location>
</feature>
<dbReference type="SUPFAM" id="SSF50729">
    <property type="entry name" value="PH domain-like"/>
    <property type="match status" value="1"/>
</dbReference>
<dbReference type="GO" id="GO:0005737">
    <property type="term" value="C:cytoplasm"/>
    <property type="evidence" value="ECO:0007669"/>
    <property type="project" value="TreeGrafter"/>
</dbReference>
<feature type="region of interest" description="Disordered" evidence="5">
    <location>
        <begin position="215"/>
        <end position="277"/>
    </location>
</feature>
<dbReference type="GO" id="GO:0032958">
    <property type="term" value="P:inositol phosphate biosynthetic process"/>
    <property type="evidence" value="ECO:0007669"/>
    <property type="project" value="InterPro"/>
</dbReference>
<evidence type="ECO:0000313" key="8">
    <source>
        <dbReference type="Proteomes" id="UP000011083"/>
    </source>
</evidence>
<evidence type="ECO:0000313" key="7">
    <source>
        <dbReference type="EMBL" id="ELR23075.1"/>
    </source>
</evidence>
<dbReference type="OrthoDB" id="185175at2759"/>
<evidence type="ECO:0000256" key="1">
    <source>
        <dbReference type="ARBA" id="ARBA00007374"/>
    </source>
</evidence>
<dbReference type="GO" id="GO:0016301">
    <property type="term" value="F:kinase activity"/>
    <property type="evidence" value="ECO:0007669"/>
    <property type="project" value="UniProtKB-KW"/>
</dbReference>
<dbReference type="Gene3D" id="3.30.470.160">
    <property type="entry name" value="Inositol polyphosphate kinase"/>
    <property type="match status" value="1"/>
</dbReference>
<dbReference type="EMBL" id="KB007867">
    <property type="protein sequence ID" value="ELR23075.1"/>
    <property type="molecule type" value="Genomic_DNA"/>
</dbReference>
<dbReference type="GeneID" id="14924046"/>
<dbReference type="KEGG" id="acan:ACA1_361120"/>
<evidence type="ECO:0000256" key="5">
    <source>
        <dbReference type="SAM" id="MobiDB-lite"/>
    </source>
</evidence>
<evidence type="ECO:0000256" key="2">
    <source>
        <dbReference type="ARBA" id="ARBA00022679"/>
    </source>
</evidence>
<dbReference type="PROSITE" id="PS50003">
    <property type="entry name" value="PH_DOMAIN"/>
    <property type="match status" value="1"/>
</dbReference>
<gene>
    <name evidence="7" type="ORF">ACA1_361120</name>
</gene>
<accession>L8HD20</accession>
<name>L8HD20_ACACF</name>
<dbReference type="InterPro" id="IPR005522">
    <property type="entry name" value="IPK"/>
</dbReference>
<sequence length="674" mass="75378">MERGEWKELADIVPQGDGALVVSLASSPSARASAITNQELRTQWETTFKRNTKRWTAQQQQRDAHSTASLRSSRSEGVALSPTASRREIARKKNESEDKREESDKEEVVRKWVPSACTGAELRRRLTIEETIQLLSEEVNRCVLKSQAQLQHRGGRSLVASAGDPSFLPTSPASSSSLQLLNSGESHFHTTTTAAMDKPHQPLQLRPLRSPKEVLAGLGRSSGGSAKKAKAAGRKGRAVKTAGTDEDSCGGDLGGWDPLSTTSPPPPPPAGSEDEAKVAVVGSNSRATVVMLRGEVPEPDVYYFAKRNVREGWLVKQGGRVQSWKKRYFILRPTNGEEEPGMLYYFERLPFKNANTPAKGALLMREVTSVDENDLPGKPFSFALCTLARKFWFQAASVEEKVAWTQAFSAFVLENLSTSLEKVELTSDRRTQDKLYVSHDDRPSVLKPLVDREEAIYYRLDRAREEVASFPVRLFCFSSGVTLIEGKEYLCLEDPLHHMKRPSVCRLRLGAKSRGEAGQDASLGFKFEQIQVYHRATDQYVKKSFPRKSGNKKAEKATKELLRFLYDGERIHYAVVDVLLARLAELILWLERDARGGFLPFLLLKPTLLLAYDTAEPDDGEAIQLKIMDFEHCKPKPAGQEVHSLSFLNGVRRLCKLLDRIYYEKSLADKVARK</sequence>
<dbReference type="GO" id="GO:0005634">
    <property type="term" value="C:nucleus"/>
    <property type="evidence" value="ECO:0007669"/>
    <property type="project" value="TreeGrafter"/>
</dbReference>
<keyword evidence="3 4" id="KW-0418">Kinase</keyword>
<dbReference type="Gene3D" id="2.30.29.30">
    <property type="entry name" value="Pleckstrin-homology domain (PH domain)/Phosphotyrosine-binding domain (PTB)"/>
    <property type="match status" value="1"/>
</dbReference>
<keyword evidence="2 4" id="KW-0808">Transferase</keyword>
<evidence type="ECO:0000256" key="4">
    <source>
        <dbReference type="RuleBase" id="RU363090"/>
    </source>
</evidence>
<dbReference type="EC" id="2.7.-.-" evidence="4"/>
<proteinExistence type="inferred from homology"/>
<dbReference type="Pfam" id="PF00169">
    <property type="entry name" value="PH"/>
    <property type="match status" value="1"/>
</dbReference>
<dbReference type="SUPFAM" id="SSF56104">
    <property type="entry name" value="SAICAR synthase-like"/>
    <property type="match status" value="1"/>
</dbReference>
<dbReference type="SMART" id="SM00233">
    <property type="entry name" value="PH"/>
    <property type="match status" value="1"/>
</dbReference>
<dbReference type="Pfam" id="PF03770">
    <property type="entry name" value="IPK"/>
    <property type="match status" value="1"/>
</dbReference>
<keyword evidence="8" id="KW-1185">Reference proteome</keyword>
<evidence type="ECO:0000256" key="3">
    <source>
        <dbReference type="ARBA" id="ARBA00022777"/>
    </source>
</evidence>
<protein>
    <recommendedName>
        <fullName evidence="4">Kinase</fullName>
        <ecNumber evidence="4">2.7.-.-</ecNumber>
    </recommendedName>
</protein>
<dbReference type="PANTHER" id="PTHR12400">
    <property type="entry name" value="INOSITOL POLYPHOSPHATE KINASE"/>
    <property type="match status" value="1"/>
</dbReference>
<dbReference type="InterPro" id="IPR001849">
    <property type="entry name" value="PH_domain"/>
</dbReference>
<dbReference type="PANTHER" id="PTHR12400:SF21">
    <property type="entry name" value="KINASE"/>
    <property type="match status" value="1"/>
</dbReference>
<feature type="compositionally biased region" description="Polar residues" evidence="5">
    <location>
        <begin position="54"/>
        <end position="72"/>
    </location>
</feature>
<feature type="domain" description="PH" evidence="6">
    <location>
        <begin position="307"/>
        <end position="413"/>
    </location>
</feature>
<organism evidence="7 8">
    <name type="scientific">Acanthamoeba castellanii (strain ATCC 30010 / Neff)</name>
    <dbReference type="NCBI Taxonomy" id="1257118"/>
    <lineage>
        <taxon>Eukaryota</taxon>
        <taxon>Amoebozoa</taxon>
        <taxon>Discosea</taxon>
        <taxon>Longamoebia</taxon>
        <taxon>Centramoebida</taxon>
        <taxon>Acanthamoebidae</taxon>
        <taxon>Acanthamoeba</taxon>
    </lineage>
</organism>
<dbReference type="RefSeq" id="XP_004352552.1">
    <property type="nucleotide sequence ID" value="XM_004352500.1"/>
</dbReference>
<evidence type="ECO:0000259" key="6">
    <source>
        <dbReference type="PROSITE" id="PS50003"/>
    </source>
</evidence>
<comment type="similarity">
    <text evidence="1 4">Belongs to the inositol phosphokinase (IPK) family.</text>
</comment>
<feature type="compositionally biased region" description="Basic and acidic residues" evidence="5">
    <location>
        <begin position="85"/>
        <end position="108"/>
    </location>
</feature>
<dbReference type="Proteomes" id="UP000011083">
    <property type="component" value="Unassembled WGS sequence"/>
</dbReference>
<reference evidence="7 8" key="1">
    <citation type="journal article" date="2013" name="Genome Biol.">
        <title>Genome of Acanthamoeba castellanii highlights extensive lateral gene transfer and early evolution of tyrosine kinase signaling.</title>
        <authorList>
            <person name="Clarke M."/>
            <person name="Lohan A.J."/>
            <person name="Liu B."/>
            <person name="Lagkouvardos I."/>
            <person name="Roy S."/>
            <person name="Zafar N."/>
            <person name="Bertelli C."/>
            <person name="Schilde C."/>
            <person name="Kianianmomeni A."/>
            <person name="Burglin T.R."/>
            <person name="Frech C."/>
            <person name="Turcotte B."/>
            <person name="Kopec K.O."/>
            <person name="Synnott J.M."/>
            <person name="Choo C."/>
            <person name="Paponov I."/>
            <person name="Finkler A."/>
            <person name="Soon Heng Tan C."/>
            <person name="Hutchins A.P."/>
            <person name="Weinmeier T."/>
            <person name="Rattei T."/>
            <person name="Chu J.S."/>
            <person name="Gimenez G."/>
            <person name="Irimia M."/>
            <person name="Rigden D.J."/>
            <person name="Fitzpatrick D.A."/>
            <person name="Lorenzo-Morales J."/>
            <person name="Bateman A."/>
            <person name="Chiu C.H."/>
            <person name="Tang P."/>
            <person name="Hegemann P."/>
            <person name="Fromm H."/>
            <person name="Raoult D."/>
            <person name="Greub G."/>
            <person name="Miranda-Saavedra D."/>
            <person name="Chen N."/>
            <person name="Nash P."/>
            <person name="Ginger M.L."/>
            <person name="Horn M."/>
            <person name="Schaap P."/>
            <person name="Caler L."/>
            <person name="Loftus B."/>
        </authorList>
    </citation>
    <scope>NUCLEOTIDE SEQUENCE [LARGE SCALE GENOMIC DNA]</scope>
    <source>
        <strain evidence="7 8">Neff</strain>
    </source>
</reference>
<dbReference type="InterPro" id="IPR038286">
    <property type="entry name" value="IPK_sf"/>
</dbReference>